<keyword evidence="14" id="KW-0175">Coiled coil</keyword>
<dbReference type="Pfam" id="PF07690">
    <property type="entry name" value="MFS_1"/>
    <property type="match status" value="1"/>
</dbReference>
<feature type="transmembrane region" description="Helical" evidence="16">
    <location>
        <begin position="237"/>
        <end position="260"/>
    </location>
</feature>
<dbReference type="PANTHER" id="PTHR10924:SF6">
    <property type="entry name" value="SOLUTE CARRIER FAMILY 49 MEMBER A3"/>
    <property type="match status" value="1"/>
</dbReference>
<feature type="region of interest" description="Disordered" evidence="15">
    <location>
        <begin position="453"/>
        <end position="473"/>
    </location>
</feature>
<evidence type="ECO:0000256" key="6">
    <source>
        <dbReference type="ARBA" id="ARBA00022692"/>
    </source>
</evidence>
<evidence type="ECO:0000256" key="1">
    <source>
        <dbReference type="ARBA" id="ARBA00004141"/>
    </source>
</evidence>
<gene>
    <name evidence="17" type="primary">SLC49A3</name>
</gene>
<feature type="transmembrane region" description="Helical" evidence="16">
    <location>
        <begin position="162"/>
        <end position="182"/>
    </location>
</feature>
<dbReference type="GO" id="GO:0005743">
    <property type="term" value="C:mitochondrial inner membrane"/>
    <property type="evidence" value="ECO:0007669"/>
    <property type="project" value="UniProtKB-SubCell"/>
</dbReference>
<keyword evidence="5" id="KW-0138">CF(0)</keyword>
<evidence type="ECO:0000256" key="14">
    <source>
        <dbReference type="SAM" id="Coils"/>
    </source>
</evidence>
<dbReference type="GO" id="GO:0045259">
    <property type="term" value="C:proton-transporting ATP synthase complex"/>
    <property type="evidence" value="ECO:0007669"/>
    <property type="project" value="UniProtKB-KW"/>
</dbReference>
<evidence type="ECO:0000256" key="10">
    <source>
        <dbReference type="ARBA" id="ARBA00023065"/>
    </source>
</evidence>
<dbReference type="Gene3D" id="1.20.1250.20">
    <property type="entry name" value="MFS general substrate transporter like domains"/>
    <property type="match status" value="2"/>
</dbReference>
<accession>A0A4W2HAZ5</accession>
<keyword evidence="4" id="KW-0813">Transport</keyword>
<dbReference type="InterPro" id="IPR011701">
    <property type="entry name" value="MFS"/>
</dbReference>
<dbReference type="GeneTree" id="ENSGT01030000234625"/>
<evidence type="ECO:0000256" key="13">
    <source>
        <dbReference type="ARBA" id="ARBA00023310"/>
    </source>
</evidence>
<feature type="coiled-coil region" evidence="14">
    <location>
        <begin position="533"/>
        <end position="564"/>
    </location>
</feature>
<organism evidence="17 18">
    <name type="scientific">Bos indicus x Bos taurus</name>
    <name type="common">Hybrid cattle</name>
    <dbReference type="NCBI Taxonomy" id="30522"/>
    <lineage>
        <taxon>Eukaryota</taxon>
        <taxon>Metazoa</taxon>
        <taxon>Chordata</taxon>
        <taxon>Craniata</taxon>
        <taxon>Vertebrata</taxon>
        <taxon>Euteleostomi</taxon>
        <taxon>Mammalia</taxon>
        <taxon>Eutheria</taxon>
        <taxon>Laurasiatheria</taxon>
        <taxon>Artiodactyla</taxon>
        <taxon>Ruminantia</taxon>
        <taxon>Pecora</taxon>
        <taxon>Bovidae</taxon>
        <taxon>Bovinae</taxon>
        <taxon>Bos</taxon>
    </lineage>
</organism>
<comment type="subcellular location">
    <subcellularLocation>
        <location evidence="1">Membrane</location>
        <topology evidence="1">Multi-pass membrane protein</topology>
    </subcellularLocation>
    <subcellularLocation>
        <location evidence="2">Mitochondrion inner membrane</location>
    </subcellularLocation>
</comment>
<feature type="transmembrane region" description="Helical" evidence="16">
    <location>
        <begin position="203"/>
        <end position="225"/>
    </location>
</feature>
<feature type="transmembrane region" description="Helical" evidence="16">
    <location>
        <begin position="272"/>
        <end position="290"/>
    </location>
</feature>
<feature type="transmembrane region" description="Helical" evidence="16">
    <location>
        <begin position="31"/>
        <end position="51"/>
    </location>
</feature>
<keyword evidence="13" id="KW-0066">ATP synthesis</keyword>
<evidence type="ECO:0000256" key="4">
    <source>
        <dbReference type="ARBA" id="ARBA00022448"/>
    </source>
</evidence>
<dbReference type="Proteomes" id="UP000429181">
    <property type="component" value="Chromosome 6"/>
</dbReference>
<evidence type="ECO:0000256" key="2">
    <source>
        <dbReference type="ARBA" id="ARBA00004273"/>
    </source>
</evidence>
<dbReference type="AlphaFoldDB" id="A0A4W2HAZ5"/>
<protein>
    <submittedName>
        <fullName evidence="17">Solute carrier family 49 member 3</fullName>
    </submittedName>
</protein>
<name>A0A4W2HAZ5_BOBOX</name>
<evidence type="ECO:0000256" key="16">
    <source>
        <dbReference type="SAM" id="Phobius"/>
    </source>
</evidence>
<evidence type="ECO:0000256" key="8">
    <source>
        <dbReference type="ARBA" id="ARBA00022792"/>
    </source>
</evidence>
<keyword evidence="12 16" id="KW-0472">Membrane</keyword>
<dbReference type="InterPro" id="IPR008386">
    <property type="entry name" value="ATP_synth_F0_esu_mt"/>
</dbReference>
<dbReference type="PANTHER" id="PTHR10924">
    <property type="entry name" value="MAJOR FACILITATOR SUPERFAMILY PROTEIN-RELATED"/>
    <property type="match status" value="1"/>
</dbReference>
<dbReference type="GO" id="GO:0015986">
    <property type="term" value="P:proton motive force-driven ATP synthesis"/>
    <property type="evidence" value="ECO:0007669"/>
    <property type="project" value="InterPro"/>
</dbReference>
<dbReference type="Pfam" id="PF05680">
    <property type="entry name" value="ATP-synt_E"/>
    <property type="match status" value="1"/>
</dbReference>
<keyword evidence="8" id="KW-0999">Mitochondrion inner membrane</keyword>
<dbReference type="CDD" id="cd17399">
    <property type="entry name" value="MFS_MFSD7"/>
    <property type="match status" value="1"/>
</dbReference>
<keyword evidence="6 16" id="KW-0812">Transmembrane</keyword>
<reference evidence="17 18" key="1">
    <citation type="submission" date="2018-11" db="EMBL/GenBank/DDBJ databases">
        <title>Haplotype-resolved cattle genomes.</title>
        <authorList>
            <person name="Low W.Y."/>
            <person name="Tearle R."/>
            <person name="Bickhart D.M."/>
            <person name="Rosen B.D."/>
            <person name="Koren S."/>
            <person name="Rhie A."/>
            <person name="Hiendleder S."/>
            <person name="Phillippy A.M."/>
            <person name="Smith T.P.L."/>
            <person name="Williams J.L."/>
        </authorList>
    </citation>
    <scope>NUCLEOTIDE SEQUENCE [LARGE SCALE GENOMIC DNA]</scope>
</reference>
<evidence type="ECO:0000313" key="18">
    <source>
        <dbReference type="Proteomes" id="UP000429181"/>
    </source>
</evidence>
<evidence type="ECO:0000256" key="15">
    <source>
        <dbReference type="SAM" id="MobiDB-lite"/>
    </source>
</evidence>
<keyword evidence="9 16" id="KW-1133">Transmembrane helix</keyword>
<reference evidence="17" key="2">
    <citation type="submission" date="2025-08" db="UniProtKB">
        <authorList>
            <consortium name="Ensembl"/>
        </authorList>
    </citation>
    <scope>IDENTIFICATION</scope>
</reference>
<feature type="transmembrane region" description="Helical" evidence="16">
    <location>
        <begin position="296"/>
        <end position="315"/>
    </location>
</feature>
<evidence type="ECO:0000313" key="17">
    <source>
        <dbReference type="Ensembl" id="ENSBIXP00005028308.1"/>
    </source>
</evidence>
<evidence type="ECO:0000256" key="11">
    <source>
        <dbReference type="ARBA" id="ARBA00023128"/>
    </source>
</evidence>
<dbReference type="InterPro" id="IPR049680">
    <property type="entry name" value="FLVCR1-2_SLC49-like"/>
</dbReference>
<keyword evidence="11" id="KW-0496">Mitochondrion</keyword>
<dbReference type="Ensembl" id="ENSBIXT00005014298.1">
    <property type="protein sequence ID" value="ENSBIXP00005028308.1"/>
    <property type="gene ID" value="ENSBIXG00005007916.1"/>
</dbReference>
<proteinExistence type="inferred from homology"/>
<comment type="similarity">
    <text evidence="3">Belongs to the ATPase e subunit family.</text>
</comment>
<evidence type="ECO:0000256" key="9">
    <source>
        <dbReference type="ARBA" id="ARBA00022989"/>
    </source>
</evidence>
<evidence type="ECO:0000256" key="5">
    <source>
        <dbReference type="ARBA" id="ARBA00022547"/>
    </source>
</evidence>
<evidence type="ECO:0000256" key="12">
    <source>
        <dbReference type="ARBA" id="ARBA00023136"/>
    </source>
</evidence>
<keyword evidence="7" id="KW-0375">Hydrogen ion transport</keyword>
<dbReference type="GO" id="GO:0015078">
    <property type="term" value="F:proton transmembrane transporter activity"/>
    <property type="evidence" value="ECO:0007669"/>
    <property type="project" value="InterPro"/>
</dbReference>
<keyword evidence="10" id="KW-0406">Ion transport</keyword>
<evidence type="ECO:0000256" key="7">
    <source>
        <dbReference type="ARBA" id="ARBA00022781"/>
    </source>
</evidence>
<evidence type="ECO:0000256" key="3">
    <source>
        <dbReference type="ARBA" id="ARBA00007333"/>
    </source>
</evidence>
<dbReference type="InterPro" id="IPR036259">
    <property type="entry name" value="MFS_trans_sf"/>
</dbReference>
<feature type="transmembrane region" description="Helical" evidence="16">
    <location>
        <begin position="71"/>
        <end position="91"/>
    </location>
</feature>
<dbReference type="SUPFAM" id="SSF103473">
    <property type="entry name" value="MFS general substrate transporter"/>
    <property type="match status" value="1"/>
</dbReference>
<sequence length="568" mass="61053">MAGPAGDWPEAGAATSVRSALGGYRAYARRWVFLLVISLLSCSNATLWLSFAPVADTIARHFLLSTEQINWLSLVYLVVSIPFGMVAIWVLDSVGLRRATTLGAFLNFWGSMIRSMPCMAVDIQDPFVFLLGGQTFCALAQTLVIFSPAKLAALWFPEHQRATANMIGTMSNALGILVANLLSPALVKTEEDIPLMLTRNKAYMVLAVCFGGGIGIFSNFSALLEQVLCVNGYSSEFAGLCGALFIVFGVLGAVALGLYVDRTKHFTEAIKIGFCLTSLACVAFAVVSQLQGQTIVLAAICSLLGFFGFSVAPVAMELAVECSFPVGEGAAAGLVFVLGNEGEGLSNVDLETWGCKVLRAGVGIPREQTLLGRPSREDLCPFLPGRLQGCAGLDLCSTWFENVRGQEGRTCCRERELAARPLPMRKPPRAAPDDVTRACARAICPPAARGRHSASSPCGRRMRTPGRASASASPRCSGPCGILFGPNCASGARVTDSMVPPVQVSPLIKLGRYSALFLGMAYGAKRYNYLKPRAEEERRLAAEEKKKRDEQKRIERELAEAQEDTILK</sequence>